<dbReference type="GO" id="GO:0003700">
    <property type="term" value="F:DNA-binding transcription factor activity"/>
    <property type="evidence" value="ECO:0007669"/>
    <property type="project" value="TreeGrafter"/>
</dbReference>
<dbReference type="GeneID" id="96612392"/>
<name>A0A0A1DQA5_NOCSI</name>
<dbReference type="PROSITE" id="PS50977">
    <property type="entry name" value="HTH_TETR_2"/>
    <property type="match status" value="1"/>
</dbReference>
<gene>
    <name evidence="1" type="ORF">KR76_27035</name>
</gene>
<dbReference type="EMBL" id="CP009896">
    <property type="protein sequence ID" value="AIY19514.1"/>
    <property type="molecule type" value="Genomic_DNA"/>
</dbReference>
<dbReference type="PANTHER" id="PTHR30055">
    <property type="entry name" value="HTH-TYPE TRANSCRIPTIONAL REGULATOR RUTR"/>
    <property type="match status" value="1"/>
</dbReference>
<dbReference type="KEGG" id="psim:KR76_27035"/>
<dbReference type="AlphaFoldDB" id="A0A0A1DQA5"/>
<keyword evidence="2" id="KW-1185">Reference proteome</keyword>
<dbReference type="PANTHER" id="PTHR30055:SF175">
    <property type="entry name" value="HTH-TYPE TRANSCRIPTIONAL REPRESSOR KSTR2"/>
    <property type="match status" value="1"/>
</dbReference>
<dbReference type="SUPFAM" id="SSF46689">
    <property type="entry name" value="Homeodomain-like"/>
    <property type="match status" value="1"/>
</dbReference>
<reference evidence="1 2" key="1">
    <citation type="journal article" date="2015" name="Genome Announc.">
        <title>Complete Genome Sequence of Steroid-Transforming Nocardioides simplex VKM Ac-2033D.</title>
        <authorList>
            <person name="Shtratnikova V.Y."/>
            <person name="Schelkunov M.I."/>
            <person name="Pekov Y.A."/>
            <person name="Fokina V.V."/>
            <person name="Logacheva M.D."/>
            <person name="Sokolov S.L."/>
            <person name="Bragin E.Y."/>
            <person name="Ashapkin V.V."/>
            <person name="Donova M.V."/>
        </authorList>
    </citation>
    <scope>NUCLEOTIDE SEQUENCE [LARGE SCALE GENOMIC DNA]</scope>
    <source>
        <strain evidence="1 2">VKM Ac-2033D</strain>
    </source>
</reference>
<evidence type="ECO:0000313" key="2">
    <source>
        <dbReference type="Proteomes" id="UP000030300"/>
    </source>
</evidence>
<dbReference type="Proteomes" id="UP000030300">
    <property type="component" value="Chromosome"/>
</dbReference>
<dbReference type="InterPro" id="IPR041490">
    <property type="entry name" value="KstR2_TetR_C"/>
</dbReference>
<organism evidence="1 2">
    <name type="scientific">Nocardioides simplex</name>
    <name type="common">Arthrobacter simplex</name>
    <dbReference type="NCBI Taxonomy" id="2045"/>
    <lineage>
        <taxon>Bacteria</taxon>
        <taxon>Bacillati</taxon>
        <taxon>Actinomycetota</taxon>
        <taxon>Actinomycetes</taxon>
        <taxon>Propionibacteriales</taxon>
        <taxon>Nocardioidaceae</taxon>
        <taxon>Pimelobacter</taxon>
    </lineage>
</organism>
<dbReference type="InterPro" id="IPR050109">
    <property type="entry name" value="HTH-type_TetR-like_transc_reg"/>
</dbReference>
<evidence type="ECO:0000313" key="1">
    <source>
        <dbReference type="EMBL" id="AIY19514.1"/>
    </source>
</evidence>
<accession>A0A0A1DQA5</accession>
<dbReference type="OrthoDB" id="9814200at2"/>
<dbReference type="Gene3D" id="1.10.10.60">
    <property type="entry name" value="Homeodomain-like"/>
    <property type="match status" value="1"/>
</dbReference>
<dbReference type="GO" id="GO:0000976">
    <property type="term" value="F:transcription cis-regulatory region binding"/>
    <property type="evidence" value="ECO:0007669"/>
    <property type="project" value="TreeGrafter"/>
</dbReference>
<dbReference type="Pfam" id="PF17932">
    <property type="entry name" value="TetR_C_24"/>
    <property type="match status" value="1"/>
</dbReference>
<sequence length="195" mass="21350">MSARPVSARRRQILDAAAPLFAEHGVAATSVRDIASAADLKSGSLYHQFAAKEEIAGEIVAAYVDELATAYDVEVAAAATGADRVVGLIRASLRVMHRHPHATQIYERDAALLREAGTPPRLREITNGLQESWLASLRDGMADGSVRAGLDVRVAFRLIRDGLWLTVRWYEPSEVYPLERLEEECIALYLAGIRA</sequence>
<dbReference type="InterPro" id="IPR009057">
    <property type="entry name" value="Homeodomain-like_sf"/>
</dbReference>
<dbReference type="RefSeq" id="WP_038682787.1">
    <property type="nucleotide sequence ID" value="NZ_BJMC01000016.1"/>
</dbReference>
<protein>
    <submittedName>
        <fullName evidence="1">Transcriptional regulator, TetR family</fullName>
    </submittedName>
</protein>
<dbReference type="Gene3D" id="1.10.357.10">
    <property type="entry name" value="Tetracycline Repressor, domain 2"/>
    <property type="match status" value="1"/>
</dbReference>
<dbReference type="Pfam" id="PF00440">
    <property type="entry name" value="TetR_N"/>
    <property type="match status" value="1"/>
</dbReference>
<dbReference type="STRING" id="2045.KR76_27035"/>
<dbReference type="InterPro" id="IPR036271">
    <property type="entry name" value="Tet_transcr_reg_TetR-rel_C_sf"/>
</dbReference>
<dbReference type="PRINTS" id="PR00455">
    <property type="entry name" value="HTHTETR"/>
</dbReference>
<dbReference type="InterPro" id="IPR001647">
    <property type="entry name" value="HTH_TetR"/>
</dbReference>
<dbReference type="SUPFAM" id="SSF48498">
    <property type="entry name" value="Tetracyclin repressor-like, C-terminal domain"/>
    <property type="match status" value="1"/>
</dbReference>
<dbReference type="HOGENOM" id="CLU_069356_12_4_11"/>
<dbReference type="eggNOG" id="COG1309">
    <property type="taxonomic scope" value="Bacteria"/>
</dbReference>
<proteinExistence type="predicted"/>